<protein>
    <recommendedName>
        <fullName evidence="2">Cryptochrome C-terminal domain-containing protein</fullName>
    </recommendedName>
</protein>
<evidence type="ECO:0000256" key="1">
    <source>
        <dbReference type="SAM" id="MobiDB-lite"/>
    </source>
</evidence>
<dbReference type="Pfam" id="PF12546">
    <property type="entry name" value="Cryptochrome_C"/>
    <property type="match status" value="1"/>
</dbReference>
<dbReference type="EMBL" id="JAWXYG010000004">
    <property type="protein sequence ID" value="KAK4274244.1"/>
    <property type="molecule type" value="Genomic_DNA"/>
</dbReference>
<evidence type="ECO:0000313" key="4">
    <source>
        <dbReference type="Proteomes" id="UP001293593"/>
    </source>
</evidence>
<dbReference type="InterPro" id="IPR020978">
    <property type="entry name" value="Cryptochrome_C"/>
</dbReference>
<comment type="caution">
    <text evidence="3">The sequence shown here is derived from an EMBL/GenBank/DDBJ whole genome shotgun (WGS) entry which is preliminary data.</text>
</comment>
<organism evidence="3 4">
    <name type="scientific">Acacia crassicarpa</name>
    <name type="common">northern wattle</name>
    <dbReference type="NCBI Taxonomy" id="499986"/>
    <lineage>
        <taxon>Eukaryota</taxon>
        <taxon>Viridiplantae</taxon>
        <taxon>Streptophyta</taxon>
        <taxon>Embryophyta</taxon>
        <taxon>Tracheophyta</taxon>
        <taxon>Spermatophyta</taxon>
        <taxon>Magnoliopsida</taxon>
        <taxon>eudicotyledons</taxon>
        <taxon>Gunneridae</taxon>
        <taxon>Pentapetalae</taxon>
        <taxon>rosids</taxon>
        <taxon>fabids</taxon>
        <taxon>Fabales</taxon>
        <taxon>Fabaceae</taxon>
        <taxon>Caesalpinioideae</taxon>
        <taxon>mimosoid clade</taxon>
        <taxon>Acacieae</taxon>
        <taxon>Acacia</taxon>
    </lineage>
</organism>
<evidence type="ECO:0000313" key="3">
    <source>
        <dbReference type="EMBL" id="KAK4274244.1"/>
    </source>
</evidence>
<feature type="region of interest" description="Disordered" evidence="1">
    <location>
        <begin position="49"/>
        <end position="100"/>
    </location>
</feature>
<dbReference type="AlphaFoldDB" id="A0AAE1JUB3"/>
<feature type="domain" description="Cryptochrome C-terminal" evidence="2">
    <location>
        <begin position="6"/>
        <end position="78"/>
    </location>
</feature>
<keyword evidence="4" id="KW-1185">Reference proteome</keyword>
<dbReference type="Proteomes" id="UP001293593">
    <property type="component" value="Unassembled WGS sequence"/>
</dbReference>
<accession>A0AAE1JUB3</accession>
<reference evidence="3" key="1">
    <citation type="submission" date="2023-10" db="EMBL/GenBank/DDBJ databases">
        <title>Chromosome-level genome of the transformable northern wattle, Acacia crassicarpa.</title>
        <authorList>
            <person name="Massaro I."/>
            <person name="Sinha N.R."/>
            <person name="Poethig S."/>
            <person name="Leichty A.R."/>
        </authorList>
    </citation>
    <scope>NUCLEOTIDE SEQUENCE</scope>
    <source>
        <strain evidence="3">Acra3RX</strain>
        <tissue evidence="3">Leaf</tissue>
    </source>
</reference>
<gene>
    <name evidence="3" type="ORF">QN277_017498</name>
</gene>
<feature type="region of interest" description="Disordered" evidence="1">
    <location>
        <begin position="1"/>
        <end position="31"/>
    </location>
</feature>
<sequence>MDSSPKEEETSSDLRNTTGDSRAEVPVNVNVRQNELARETLNQRMLQAAQGNAQVQNTAVELRNDAEDSTAESSSSNRRERNGGVVPVWPPPASSYSEQIVGDENGRGAIVITIHTINQTSRDSFFFLFIFNKIILKN</sequence>
<proteinExistence type="predicted"/>
<evidence type="ECO:0000259" key="2">
    <source>
        <dbReference type="Pfam" id="PF12546"/>
    </source>
</evidence>
<feature type="compositionally biased region" description="Polar residues" evidence="1">
    <location>
        <begin position="49"/>
        <end position="59"/>
    </location>
</feature>
<name>A0AAE1JUB3_9FABA</name>